<gene>
    <name evidence="8" type="ORF">A2114_02460</name>
</gene>
<dbReference type="Gene3D" id="1.10.1740.10">
    <property type="match status" value="1"/>
</dbReference>
<dbReference type="InterPro" id="IPR013324">
    <property type="entry name" value="RNA_pol_sigma_r3/r4-like"/>
</dbReference>
<dbReference type="GO" id="GO:0016987">
    <property type="term" value="F:sigma factor activity"/>
    <property type="evidence" value="ECO:0007669"/>
    <property type="project" value="UniProtKB-KW"/>
</dbReference>
<evidence type="ECO:0000256" key="1">
    <source>
        <dbReference type="ARBA" id="ARBA00010641"/>
    </source>
</evidence>
<evidence type="ECO:0000256" key="4">
    <source>
        <dbReference type="ARBA" id="ARBA00023125"/>
    </source>
</evidence>
<comment type="caution">
    <text evidence="8">The sequence shown here is derived from an EMBL/GenBank/DDBJ whole genome shotgun (WGS) entry which is preliminary data.</text>
</comment>
<keyword evidence="5" id="KW-0804">Transcription</keyword>
<feature type="domain" description="RNA polymerase sigma factor 70 region 4 type 2" evidence="7">
    <location>
        <begin position="113"/>
        <end position="163"/>
    </location>
</feature>
<dbReference type="AlphaFoldDB" id="A0A1G2QB42"/>
<evidence type="ECO:0000313" key="8">
    <source>
        <dbReference type="EMBL" id="OHA57717.1"/>
    </source>
</evidence>
<evidence type="ECO:0008006" key="10">
    <source>
        <dbReference type="Google" id="ProtNLM"/>
    </source>
</evidence>
<dbReference type="NCBIfam" id="TIGR02937">
    <property type="entry name" value="sigma70-ECF"/>
    <property type="match status" value="1"/>
</dbReference>
<dbReference type="Gene3D" id="1.10.10.10">
    <property type="entry name" value="Winged helix-like DNA-binding domain superfamily/Winged helix DNA-binding domain"/>
    <property type="match status" value="1"/>
</dbReference>
<evidence type="ECO:0000259" key="7">
    <source>
        <dbReference type="Pfam" id="PF08281"/>
    </source>
</evidence>
<feature type="domain" description="RNA polymerase sigma-70 region 2" evidence="6">
    <location>
        <begin position="16"/>
        <end position="81"/>
    </location>
</feature>
<dbReference type="GO" id="GO:0006352">
    <property type="term" value="P:DNA-templated transcription initiation"/>
    <property type="evidence" value="ECO:0007669"/>
    <property type="project" value="InterPro"/>
</dbReference>
<dbReference type="InterPro" id="IPR036388">
    <property type="entry name" value="WH-like_DNA-bd_sf"/>
</dbReference>
<dbReference type="GO" id="GO:0003677">
    <property type="term" value="F:DNA binding"/>
    <property type="evidence" value="ECO:0007669"/>
    <property type="project" value="UniProtKB-KW"/>
</dbReference>
<dbReference type="InterPro" id="IPR013249">
    <property type="entry name" value="RNA_pol_sigma70_r4_t2"/>
</dbReference>
<dbReference type="InterPro" id="IPR013325">
    <property type="entry name" value="RNA_pol_sigma_r2"/>
</dbReference>
<dbReference type="Pfam" id="PF08281">
    <property type="entry name" value="Sigma70_r4_2"/>
    <property type="match status" value="1"/>
</dbReference>
<keyword evidence="4" id="KW-0238">DNA-binding</keyword>
<dbReference type="InterPro" id="IPR014284">
    <property type="entry name" value="RNA_pol_sigma-70_dom"/>
</dbReference>
<dbReference type="SUPFAM" id="SSF88659">
    <property type="entry name" value="Sigma3 and sigma4 domains of RNA polymerase sigma factors"/>
    <property type="match status" value="1"/>
</dbReference>
<evidence type="ECO:0000313" key="9">
    <source>
        <dbReference type="Proteomes" id="UP000176494"/>
    </source>
</evidence>
<proteinExistence type="inferred from homology"/>
<keyword evidence="3" id="KW-0731">Sigma factor</keyword>
<dbReference type="STRING" id="1802435.A2114_02460"/>
<sequence length="183" mass="21658">MGNHLNNQEQAFIKAYDQYADAIFRHCYFKTSNQELAKDLMQQTFLQAWAYTQDGKSVREWRAFLYRLANNLVIDWYRRKKADSLDQLLEEGFSPETTDAYEEPTLLAEFNLALKLLDQLDQADRDLIVWRYVEDLSIREIADLLGERGNTVSVRLHRATKKITQLVRDREKTNQNNQDYETI</sequence>
<organism evidence="8 9">
    <name type="scientific">Candidatus Vogelbacteria bacterium GWA1_51_14</name>
    <dbReference type="NCBI Taxonomy" id="1802435"/>
    <lineage>
        <taxon>Bacteria</taxon>
        <taxon>Candidatus Vogeliibacteriota</taxon>
    </lineage>
</organism>
<dbReference type="CDD" id="cd06171">
    <property type="entry name" value="Sigma70_r4"/>
    <property type="match status" value="1"/>
</dbReference>
<dbReference type="Pfam" id="PF04542">
    <property type="entry name" value="Sigma70_r2"/>
    <property type="match status" value="1"/>
</dbReference>
<dbReference type="SUPFAM" id="SSF88946">
    <property type="entry name" value="Sigma2 domain of RNA polymerase sigma factors"/>
    <property type="match status" value="1"/>
</dbReference>
<dbReference type="PANTHER" id="PTHR43133:SF8">
    <property type="entry name" value="RNA POLYMERASE SIGMA FACTOR HI_1459-RELATED"/>
    <property type="match status" value="1"/>
</dbReference>
<dbReference type="InterPro" id="IPR007627">
    <property type="entry name" value="RNA_pol_sigma70_r2"/>
</dbReference>
<dbReference type="PANTHER" id="PTHR43133">
    <property type="entry name" value="RNA POLYMERASE ECF-TYPE SIGMA FACTO"/>
    <property type="match status" value="1"/>
</dbReference>
<evidence type="ECO:0000259" key="6">
    <source>
        <dbReference type="Pfam" id="PF04542"/>
    </source>
</evidence>
<evidence type="ECO:0000256" key="3">
    <source>
        <dbReference type="ARBA" id="ARBA00023082"/>
    </source>
</evidence>
<dbReference type="InterPro" id="IPR039425">
    <property type="entry name" value="RNA_pol_sigma-70-like"/>
</dbReference>
<evidence type="ECO:0000256" key="5">
    <source>
        <dbReference type="ARBA" id="ARBA00023163"/>
    </source>
</evidence>
<name>A0A1G2QB42_9BACT</name>
<protein>
    <recommendedName>
        <fullName evidence="10">RNA polymerase sigma factor</fullName>
    </recommendedName>
</protein>
<keyword evidence="2" id="KW-0805">Transcription regulation</keyword>
<evidence type="ECO:0000256" key="2">
    <source>
        <dbReference type="ARBA" id="ARBA00023015"/>
    </source>
</evidence>
<reference evidence="8 9" key="1">
    <citation type="journal article" date="2016" name="Nat. Commun.">
        <title>Thousands of microbial genomes shed light on interconnected biogeochemical processes in an aquifer system.</title>
        <authorList>
            <person name="Anantharaman K."/>
            <person name="Brown C.T."/>
            <person name="Hug L.A."/>
            <person name="Sharon I."/>
            <person name="Castelle C.J."/>
            <person name="Probst A.J."/>
            <person name="Thomas B.C."/>
            <person name="Singh A."/>
            <person name="Wilkins M.J."/>
            <person name="Karaoz U."/>
            <person name="Brodie E.L."/>
            <person name="Williams K.H."/>
            <person name="Hubbard S.S."/>
            <person name="Banfield J.F."/>
        </authorList>
    </citation>
    <scope>NUCLEOTIDE SEQUENCE [LARGE SCALE GENOMIC DNA]</scope>
</reference>
<accession>A0A1G2QB42</accession>
<comment type="similarity">
    <text evidence="1">Belongs to the sigma-70 factor family. ECF subfamily.</text>
</comment>
<dbReference type="Proteomes" id="UP000176494">
    <property type="component" value="Unassembled WGS sequence"/>
</dbReference>
<dbReference type="EMBL" id="MHTG01000007">
    <property type="protein sequence ID" value="OHA57717.1"/>
    <property type="molecule type" value="Genomic_DNA"/>
</dbReference>